<protein>
    <submittedName>
        <fullName evidence="1">Uncharacterized protein</fullName>
    </submittedName>
</protein>
<sequence>MPAGDNLLTIASKQTISGNPFGVSVGAQTYTLLDANSCTRSKTTSTNYSTFPVVSLYANNEVYIGGSTISVGANPTAVATYQANPVTSNSTNGCESLKQTYSGTTRAIVANSGSNTVSILDIVNNALVSNITVGNHPIALAVTSDGSYAYVANYADSTVTRVDLKALTPSAPLPVGGNPTSVALTSGGMLWVGGAGFLTEINTSSMSVVGTESVAGKTIIALGFSDQVNELIATTVDTSSNVDEDEINPTTFQAGGNYAPTASHAISTLGTYTNQSTQTQVRAYTSMLASSSQLSVDQVGAPPLVVQDGWAVVTATPTGFTITDASGHRVLVSETTTSPVTAIAVDSKLNVAYLTLADSNTLLTVPLPGTN</sequence>
<accession>E6QKB6</accession>
<dbReference type="InterPro" id="IPR011964">
    <property type="entry name" value="YVTN_b-propeller_repeat"/>
</dbReference>
<evidence type="ECO:0000313" key="1">
    <source>
        <dbReference type="EMBL" id="CBI07683.1"/>
    </source>
</evidence>
<proteinExistence type="predicted"/>
<gene>
    <name evidence="1" type="ORF">CARN6_1053</name>
</gene>
<dbReference type="PANTHER" id="PTHR47197">
    <property type="entry name" value="PROTEIN NIRF"/>
    <property type="match status" value="1"/>
</dbReference>
<dbReference type="Gene3D" id="2.130.10.10">
    <property type="entry name" value="YVTN repeat-like/Quinoprotein amine dehydrogenase"/>
    <property type="match status" value="1"/>
</dbReference>
<dbReference type="PANTHER" id="PTHR47197:SF3">
    <property type="entry name" value="DIHYDRO-HEME D1 DEHYDROGENASE"/>
    <property type="match status" value="1"/>
</dbReference>
<dbReference type="NCBIfam" id="TIGR02276">
    <property type="entry name" value="beta_rpt_yvtn"/>
    <property type="match status" value="1"/>
</dbReference>
<dbReference type="InterPro" id="IPR015943">
    <property type="entry name" value="WD40/YVTN_repeat-like_dom_sf"/>
</dbReference>
<dbReference type="SUPFAM" id="SSF51004">
    <property type="entry name" value="C-terminal (heme d1) domain of cytochrome cd1-nitrite reductase"/>
    <property type="match status" value="1"/>
</dbReference>
<comment type="caution">
    <text evidence="1">The sequence shown here is derived from an EMBL/GenBank/DDBJ whole genome shotgun (WGS) entry which is preliminary data.</text>
</comment>
<reference evidence="1" key="1">
    <citation type="submission" date="2009-10" db="EMBL/GenBank/DDBJ databases">
        <title>Diversity of trophic interactions inside an arsenic-rich microbial ecosystem.</title>
        <authorList>
            <person name="Bertin P.N."/>
            <person name="Heinrich-Salmeron A."/>
            <person name="Pelletier E."/>
            <person name="Goulhen-Chollet F."/>
            <person name="Arsene-Ploetze F."/>
            <person name="Gallien S."/>
            <person name="Calteau A."/>
            <person name="Vallenet D."/>
            <person name="Casiot C."/>
            <person name="Chane-Woon-Ming B."/>
            <person name="Giloteaux L."/>
            <person name="Barakat M."/>
            <person name="Bonnefoy V."/>
            <person name="Bruneel O."/>
            <person name="Chandler M."/>
            <person name="Cleiss J."/>
            <person name="Duran R."/>
            <person name="Elbaz-Poulichet F."/>
            <person name="Fonknechten N."/>
            <person name="Lauga B."/>
            <person name="Mornico D."/>
            <person name="Ortet P."/>
            <person name="Schaeffer C."/>
            <person name="Siguier P."/>
            <person name="Alexander Thil Smith A."/>
            <person name="Van Dorsselaer A."/>
            <person name="Weissenbach J."/>
            <person name="Medigue C."/>
            <person name="Le Paslier D."/>
        </authorList>
    </citation>
    <scope>NUCLEOTIDE SEQUENCE</scope>
</reference>
<dbReference type="InterPro" id="IPR051200">
    <property type="entry name" value="Host-pathogen_enzymatic-act"/>
</dbReference>
<dbReference type="AlphaFoldDB" id="E6QKB6"/>
<dbReference type="EMBL" id="CABQ01000122">
    <property type="protein sequence ID" value="CBI07683.1"/>
    <property type="molecule type" value="Genomic_DNA"/>
</dbReference>
<dbReference type="InterPro" id="IPR011048">
    <property type="entry name" value="Haem_d1_sf"/>
</dbReference>
<organism evidence="1">
    <name type="scientific">mine drainage metagenome</name>
    <dbReference type="NCBI Taxonomy" id="410659"/>
    <lineage>
        <taxon>unclassified sequences</taxon>
        <taxon>metagenomes</taxon>
        <taxon>ecological metagenomes</taxon>
    </lineage>
</organism>
<name>E6QKB6_9ZZZZ</name>